<dbReference type="NCBIfam" id="TIGR01079">
    <property type="entry name" value="rplX_bact"/>
    <property type="match status" value="1"/>
</dbReference>
<sequence length="107" mass="11651">MKLKIKKGDTVKVIAGNDNGKTGRVLMVFPDQMKVLVEGVNIRSKAVRPSQSNPNGGIVKQEVPIHYSNVMLVDKNGKPTRTRIERTAAPGGKATVKRVAKTTNEEL</sequence>
<comment type="similarity">
    <text evidence="1 5">Belongs to the universal ribosomal protein uL24 family.</text>
</comment>
<keyword evidence="5" id="KW-0694">RNA-binding</keyword>
<evidence type="ECO:0000259" key="7">
    <source>
        <dbReference type="SMART" id="SM00739"/>
    </source>
</evidence>
<dbReference type="GO" id="GO:1990904">
    <property type="term" value="C:ribonucleoprotein complex"/>
    <property type="evidence" value="ECO:0007669"/>
    <property type="project" value="UniProtKB-KW"/>
</dbReference>
<dbReference type="Pfam" id="PF17136">
    <property type="entry name" value="ribosomal_L24"/>
    <property type="match status" value="1"/>
</dbReference>
<dbReference type="Proteomes" id="UP000184233">
    <property type="component" value="Unassembled WGS sequence"/>
</dbReference>
<gene>
    <name evidence="5" type="primary">rplX</name>
    <name evidence="8" type="ORF">BGO89_09140</name>
</gene>
<keyword evidence="5" id="KW-0699">rRNA-binding</keyword>
<dbReference type="AlphaFoldDB" id="A0A1M3KWD8"/>
<comment type="subunit">
    <text evidence="5">Part of the 50S ribosomal subunit.</text>
</comment>
<dbReference type="GO" id="GO:0006412">
    <property type="term" value="P:translation"/>
    <property type="evidence" value="ECO:0007669"/>
    <property type="project" value="UniProtKB-UniRule"/>
</dbReference>
<feature type="region of interest" description="Disordered" evidence="6">
    <location>
        <begin position="88"/>
        <end position="107"/>
    </location>
</feature>
<evidence type="ECO:0000313" key="8">
    <source>
        <dbReference type="EMBL" id="OJX56697.1"/>
    </source>
</evidence>
<dbReference type="HAMAP" id="MF_01326_B">
    <property type="entry name" value="Ribosomal_uL24_B"/>
    <property type="match status" value="1"/>
</dbReference>
<dbReference type="Gene3D" id="2.30.30.30">
    <property type="match status" value="1"/>
</dbReference>
<evidence type="ECO:0000256" key="1">
    <source>
        <dbReference type="ARBA" id="ARBA00010618"/>
    </source>
</evidence>
<comment type="caution">
    <text evidence="8">The sequence shown here is derived from an EMBL/GenBank/DDBJ whole genome shotgun (WGS) entry which is preliminary data.</text>
</comment>
<name>A0A1M3KWD8_9BACT</name>
<dbReference type="EMBL" id="MKVH01000024">
    <property type="protein sequence ID" value="OJX56697.1"/>
    <property type="molecule type" value="Genomic_DNA"/>
</dbReference>
<dbReference type="InterPro" id="IPR014722">
    <property type="entry name" value="Rib_uL2_dom2"/>
</dbReference>
<dbReference type="SMART" id="SM00739">
    <property type="entry name" value="KOW"/>
    <property type="match status" value="1"/>
</dbReference>
<evidence type="ECO:0000256" key="4">
    <source>
        <dbReference type="ARBA" id="ARBA00035206"/>
    </source>
</evidence>
<dbReference type="InterPro" id="IPR005824">
    <property type="entry name" value="KOW"/>
</dbReference>
<evidence type="ECO:0000256" key="3">
    <source>
        <dbReference type="ARBA" id="ARBA00023274"/>
    </source>
</evidence>
<dbReference type="InterPro" id="IPR057264">
    <property type="entry name" value="Ribosomal_uL24_C"/>
</dbReference>
<keyword evidence="3 5" id="KW-0687">Ribonucleoprotein</keyword>
<evidence type="ECO:0000256" key="2">
    <source>
        <dbReference type="ARBA" id="ARBA00022980"/>
    </source>
</evidence>
<dbReference type="PANTHER" id="PTHR12903">
    <property type="entry name" value="MITOCHONDRIAL RIBOSOMAL PROTEIN L24"/>
    <property type="match status" value="1"/>
</dbReference>
<dbReference type="STRING" id="1895771.BGO89_09140"/>
<dbReference type="GO" id="GO:0019843">
    <property type="term" value="F:rRNA binding"/>
    <property type="evidence" value="ECO:0007669"/>
    <property type="project" value="UniProtKB-UniRule"/>
</dbReference>
<dbReference type="InterPro" id="IPR008991">
    <property type="entry name" value="Translation_prot_SH3-like_sf"/>
</dbReference>
<dbReference type="Pfam" id="PF00467">
    <property type="entry name" value="KOW"/>
    <property type="match status" value="1"/>
</dbReference>
<reference evidence="8 9" key="1">
    <citation type="submission" date="2016-09" db="EMBL/GenBank/DDBJ databases">
        <title>Genome-resolved meta-omics ties microbial dynamics to process performance in biotechnology for thiocyanate degradation.</title>
        <authorList>
            <person name="Kantor R.S."/>
            <person name="Huddy R.J."/>
            <person name="Iyer R."/>
            <person name="Thomas B.C."/>
            <person name="Brown C.T."/>
            <person name="Anantharaman K."/>
            <person name="Tringe S."/>
            <person name="Hettich R.L."/>
            <person name="Harrison S.T."/>
            <person name="Banfield J.F."/>
        </authorList>
    </citation>
    <scope>NUCLEOTIDE SEQUENCE [LARGE SCALE GENOMIC DNA]</scope>
    <source>
        <strain evidence="8">59-99</strain>
    </source>
</reference>
<comment type="function">
    <text evidence="5">One of the proteins that surrounds the polypeptide exit tunnel on the outside of the subunit.</text>
</comment>
<dbReference type="InterPro" id="IPR041988">
    <property type="entry name" value="Ribosomal_uL24_KOW"/>
</dbReference>
<protein>
    <recommendedName>
        <fullName evidence="4 5">Large ribosomal subunit protein uL24</fullName>
    </recommendedName>
</protein>
<dbReference type="InterPro" id="IPR003256">
    <property type="entry name" value="Ribosomal_uL24"/>
</dbReference>
<dbReference type="GO" id="GO:0003735">
    <property type="term" value="F:structural constituent of ribosome"/>
    <property type="evidence" value="ECO:0007669"/>
    <property type="project" value="InterPro"/>
</dbReference>
<feature type="domain" description="KOW" evidence="7">
    <location>
        <begin position="4"/>
        <end position="31"/>
    </location>
</feature>
<proteinExistence type="inferred from homology"/>
<keyword evidence="2 5" id="KW-0689">Ribosomal protein</keyword>
<dbReference type="SUPFAM" id="SSF50104">
    <property type="entry name" value="Translation proteins SH3-like domain"/>
    <property type="match status" value="1"/>
</dbReference>
<organism evidence="8 9">
    <name type="scientific">Candidatus Kapaibacterium thiocyanatum</name>
    <dbReference type="NCBI Taxonomy" id="1895771"/>
    <lineage>
        <taxon>Bacteria</taxon>
        <taxon>Pseudomonadati</taxon>
        <taxon>Candidatus Kapaibacteriota</taxon>
        <taxon>Candidatus Kapaibacteriia</taxon>
        <taxon>Candidatus Kapaibacteriales</taxon>
        <taxon>Candidatus Kapaibacteriaceae</taxon>
        <taxon>Candidatus Kapaibacterium</taxon>
    </lineage>
</organism>
<dbReference type="GO" id="GO:0005840">
    <property type="term" value="C:ribosome"/>
    <property type="evidence" value="ECO:0007669"/>
    <property type="project" value="UniProtKB-KW"/>
</dbReference>
<comment type="function">
    <text evidence="5">One of two assembly initiator proteins, it binds directly to the 5'-end of the 23S rRNA, where it nucleates assembly of the 50S subunit.</text>
</comment>
<accession>A0A1M3KWD8</accession>
<dbReference type="CDD" id="cd06089">
    <property type="entry name" value="KOW_RPL26"/>
    <property type="match status" value="1"/>
</dbReference>
<evidence type="ECO:0000256" key="5">
    <source>
        <dbReference type="HAMAP-Rule" id="MF_01326"/>
    </source>
</evidence>
<evidence type="ECO:0000313" key="9">
    <source>
        <dbReference type="Proteomes" id="UP000184233"/>
    </source>
</evidence>
<evidence type="ECO:0000256" key="6">
    <source>
        <dbReference type="SAM" id="MobiDB-lite"/>
    </source>
</evidence>